<dbReference type="Proteomes" id="UP000887580">
    <property type="component" value="Unplaced"/>
</dbReference>
<accession>A0AC35GBS7</accession>
<evidence type="ECO:0000313" key="2">
    <source>
        <dbReference type="WBParaSite" id="PS1159_v2.g3586.t1"/>
    </source>
</evidence>
<reference evidence="2" key="1">
    <citation type="submission" date="2022-11" db="UniProtKB">
        <authorList>
            <consortium name="WormBaseParasite"/>
        </authorList>
    </citation>
    <scope>IDENTIFICATION</scope>
</reference>
<protein>
    <submittedName>
        <fullName evidence="2">Uncharacterized protein</fullName>
    </submittedName>
</protein>
<proteinExistence type="predicted"/>
<dbReference type="WBParaSite" id="PS1159_v2.g3586.t1">
    <property type="protein sequence ID" value="PS1159_v2.g3586.t1"/>
    <property type="gene ID" value="PS1159_v2.g3586"/>
</dbReference>
<name>A0AC35GBS7_9BILA</name>
<sequence>GETYAGRPHQKWDDIIREGNNGVVFSEGPKWRENRRFALHVFRNFGLGRNIMQERVLVEVNSLITDIKNEILNSKQEISIQDTIDISVGSIINNLTFGYRYGKDKKDEFQHVKQFATMLVSQFSNPIDAQLYATVLDLWVAGQETTSNTLAWVCAYLIQYPEVQKNLHKELDEVIGNDRIITLDDKSNLNYVNAVIAETQRYCNLATANLFHRVTKDTKIHGYNIPVDTIITHQVSTVLMNEKYFPEPEKFRPERFLDKNGKFFQPPELIPFGVGKRACLGEGLARLELYLFTANIANQFKLNYPTEKKDFAKRLIKGSAVPSPYLCKIQNRF</sequence>
<evidence type="ECO:0000313" key="1">
    <source>
        <dbReference type="Proteomes" id="UP000887580"/>
    </source>
</evidence>
<organism evidence="1 2">
    <name type="scientific">Panagrolaimus sp. PS1159</name>
    <dbReference type="NCBI Taxonomy" id="55785"/>
    <lineage>
        <taxon>Eukaryota</taxon>
        <taxon>Metazoa</taxon>
        <taxon>Ecdysozoa</taxon>
        <taxon>Nematoda</taxon>
        <taxon>Chromadorea</taxon>
        <taxon>Rhabditida</taxon>
        <taxon>Tylenchina</taxon>
        <taxon>Panagrolaimomorpha</taxon>
        <taxon>Panagrolaimoidea</taxon>
        <taxon>Panagrolaimidae</taxon>
        <taxon>Panagrolaimus</taxon>
    </lineage>
</organism>